<dbReference type="AlphaFoldDB" id="A0A1R4B2J9"/>
<dbReference type="CDD" id="cd08041">
    <property type="entry name" value="OBF_kDNA_ligase_like"/>
    <property type="match status" value="1"/>
</dbReference>
<feature type="signal peptide" evidence="5">
    <location>
        <begin position="1"/>
        <end position="28"/>
    </location>
</feature>
<dbReference type="Proteomes" id="UP000189475">
    <property type="component" value="Unassembled WGS sequence"/>
</dbReference>
<reference evidence="7 8" key="1">
    <citation type="submission" date="2017-02" db="EMBL/GenBank/DDBJ databases">
        <authorList>
            <person name="Peterson S.W."/>
        </authorList>
    </citation>
    <scope>NUCLEOTIDE SEQUENCE [LARGE SCALE GENOMIC DNA]</scope>
    <source>
        <strain evidence="7 8">CECT 9027</strain>
    </source>
</reference>
<dbReference type="GO" id="GO:0006260">
    <property type="term" value="P:DNA replication"/>
    <property type="evidence" value="ECO:0007669"/>
    <property type="project" value="UniProtKB-KW"/>
</dbReference>
<dbReference type="InterPro" id="IPR012340">
    <property type="entry name" value="NA-bd_OB-fold"/>
</dbReference>
<accession>A0A1R4B2J9</accession>
<evidence type="ECO:0000256" key="4">
    <source>
        <dbReference type="ARBA" id="ARBA00023204"/>
    </source>
</evidence>
<dbReference type="SUPFAM" id="SSF56091">
    <property type="entry name" value="DNA ligase/mRNA capping enzyme, catalytic domain"/>
    <property type="match status" value="1"/>
</dbReference>
<keyword evidence="8" id="KW-1185">Reference proteome</keyword>
<keyword evidence="1 7" id="KW-0436">Ligase</keyword>
<keyword evidence="4" id="KW-0234">DNA repair</keyword>
<dbReference type="GO" id="GO:0006281">
    <property type="term" value="P:DNA repair"/>
    <property type="evidence" value="ECO:0007669"/>
    <property type="project" value="UniProtKB-KW"/>
</dbReference>
<name>A0A1R4B2J9_9VIBR</name>
<evidence type="ECO:0000256" key="3">
    <source>
        <dbReference type="ARBA" id="ARBA00022763"/>
    </source>
</evidence>
<dbReference type="Gene3D" id="3.30.1490.70">
    <property type="match status" value="1"/>
</dbReference>
<dbReference type="Gene3D" id="2.40.50.140">
    <property type="entry name" value="Nucleic acid-binding proteins"/>
    <property type="match status" value="1"/>
</dbReference>
<dbReference type="GO" id="GO:0003910">
    <property type="term" value="F:DNA ligase (ATP) activity"/>
    <property type="evidence" value="ECO:0007669"/>
    <property type="project" value="UniProtKB-EC"/>
</dbReference>
<gene>
    <name evidence="7" type="primary">ligA_2</name>
    <name evidence="7" type="ORF">VPAL9027_01088</name>
</gene>
<dbReference type="OrthoDB" id="9782700at2"/>
<dbReference type="CDD" id="cd07896">
    <property type="entry name" value="Adenylation_kDNA_ligase_like"/>
    <property type="match status" value="1"/>
</dbReference>
<dbReference type="EC" id="6.5.1.1" evidence="7"/>
<keyword evidence="2" id="KW-0235">DNA replication</keyword>
<dbReference type="EMBL" id="FUFT01000002">
    <property type="protein sequence ID" value="SJL83139.1"/>
    <property type="molecule type" value="Genomic_DNA"/>
</dbReference>
<dbReference type="RefSeq" id="WP_077313046.1">
    <property type="nucleotide sequence ID" value="NZ_AP024887.1"/>
</dbReference>
<dbReference type="InterPro" id="IPR029319">
    <property type="entry name" value="DNA_ligase_OB"/>
</dbReference>
<dbReference type="Pfam" id="PF14743">
    <property type="entry name" value="DNA_ligase_OB_2"/>
    <property type="match status" value="1"/>
</dbReference>
<dbReference type="InterPro" id="IPR050326">
    <property type="entry name" value="NAD_dep_DNA_ligaseB"/>
</dbReference>
<organism evidence="7 8">
    <name type="scientific">Vibrio palustris</name>
    <dbReference type="NCBI Taxonomy" id="1918946"/>
    <lineage>
        <taxon>Bacteria</taxon>
        <taxon>Pseudomonadati</taxon>
        <taxon>Pseudomonadota</taxon>
        <taxon>Gammaproteobacteria</taxon>
        <taxon>Vibrionales</taxon>
        <taxon>Vibrionaceae</taxon>
        <taxon>Vibrio</taxon>
    </lineage>
</organism>
<dbReference type="SUPFAM" id="SSF50249">
    <property type="entry name" value="Nucleic acid-binding proteins"/>
    <property type="match status" value="1"/>
</dbReference>
<keyword evidence="3" id="KW-0227">DNA damage</keyword>
<evidence type="ECO:0000256" key="5">
    <source>
        <dbReference type="SAM" id="SignalP"/>
    </source>
</evidence>
<evidence type="ECO:0000256" key="1">
    <source>
        <dbReference type="ARBA" id="ARBA00022598"/>
    </source>
</evidence>
<dbReference type="NCBIfam" id="NF006592">
    <property type="entry name" value="PRK09125.1"/>
    <property type="match status" value="1"/>
</dbReference>
<feature type="chain" id="PRO_5012458587" evidence="5">
    <location>
        <begin position="29"/>
        <end position="294"/>
    </location>
</feature>
<feature type="domain" description="DNA ligase OB-like" evidence="6">
    <location>
        <begin position="226"/>
        <end position="291"/>
    </location>
</feature>
<sequence length="294" mass="33505">MRHFITTMTPKAVFALSFWSLFPSFAYANSSRDGHQQGLPPVALANDYRQSIVVKRYWFSEKYDGIRAIWNGQQLITRTGNPIYAPSWFTAGLPNDWIEGELWAGRGNFHTVQKTVLDHQPDSSAWRHIQWMVFDMPKAAGVYPQRYALLSHWVTVFQRSHVRLVDYQPVVSHQQLLTTLAKVDDQQGEGIMLQSVTDDYRAGRSDALLKLKSVADAEATVIGYKPGQGRWKGMVGSLKVRDNKGQVFFLGSGLSEQQRRHPPAIGSSVTFRHNGFTYKGTPRFARFLRERMPE</sequence>
<evidence type="ECO:0000259" key="6">
    <source>
        <dbReference type="Pfam" id="PF14743"/>
    </source>
</evidence>
<evidence type="ECO:0000256" key="2">
    <source>
        <dbReference type="ARBA" id="ARBA00022705"/>
    </source>
</evidence>
<dbReference type="STRING" id="1918946.VPAL9027_01088"/>
<evidence type="ECO:0000313" key="7">
    <source>
        <dbReference type="EMBL" id="SJL83139.1"/>
    </source>
</evidence>
<protein>
    <submittedName>
        <fullName evidence="7">DNA ligase</fullName>
        <ecNumber evidence="7">6.5.1.1</ecNumber>
    </submittedName>
</protein>
<proteinExistence type="predicted"/>
<dbReference type="Gene3D" id="3.30.470.30">
    <property type="entry name" value="DNA ligase/mRNA capping enzyme"/>
    <property type="match status" value="1"/>
</dbReference>
<evidence type="ECO:0000313" key="8">
    <source>
        <dbReference type="Proteomes" id="UP000189475"/>
    </source>
</evidence>
<dbReference type="PANTHER" id="PTHR47810">
    <property type="entry name" value="DNA LIGASE"/>
    <property type="match status" value="1"/>
</dbReference>
<dbReference type="PANTHER" id="PTHR47810:SF1">
    <property type="entry name" value="DNA LIGASE B"/>
    <property type="match status" value="1"/>
</dbReference>
<keyword evidence="5" id="KW-0732">Signal</keyword>